<comment type="similarity">
    <text evidence="2 8">Belongs to the Fmt family.</text>
</comment>
<dbReference type="EMBL" id="PEBX01000030">
    <property type="protein sequence ID" value="PTQ56381.1"/>
    <property type="molecule type" value="Genomic_DNA"/>
</dbReference>
<dbReference type="CDD" id="cd08646">
    <property type="entry name" value="FMT_core_Met-tRNA-FMT_N"/>
    <property type="match status" value="1"/>
</dbReference>
<evidence type="ECO:0000256" key="8">
    <source>
        <dbReference type="HAMAP-Rule" id="MF_00182"/>
    </source>
</evidence>
<evidence type="ECO:0000259" key="10">
    <source>
        <dbReference type="Pfam" id="PF02911"/>
    </source>
</evidence>
<dbReference type="InterPro" id="IPR005793">
    <property type="entry name" value="Formyl_trans_C"/>
</dbReference>
<evidence type="ECO:0000256" key="2">
    <source>
        <dbReference type="ARBA" id="ARBA00010699"/>
    </source>
</evidence>
<dbReference type="SUPFAM" id="SSF53328">
    <property type="entry name" value="Formyltransferase"/>
    <property type="match status" value="1"/>
</dbReference>
<evidence type="ECO:0000259" key="9">
    <source>
        <dbReference type="Pfam" id="PF00551"/>
    </source>
</evidence>
<dbReference type="PANTHER" id="PTHR11138:SF5">
    <property type="entry name" value="METHIONYL-TRNA FORMYLTRANSFERASE, MITOCHONDRIAL"/>
    <property type="match status" value="1"/>
</dbReference>
<keyword evidence="6 8" id="KW-0648">Protein biosynthesis</keyword>
<organism evidence="11 12">
    <name type="scientific">Candidatus Carbonibacillus altaicus</name>
    <dbReference type="NCBI Taxonomy" id="2163959"/>
    <lineage>
        <taxon>Bacteria</taxon>
        <taxon>Bacillati</taxon>
        <taxon>Bacillota</taxon>
        <taxon>Bacilli</taxon>
        <taxon>Bacillales</taxon>
        <taxon>Candidatus Carbonibacillus</taxon>
    </lineage>
</organism>
<dbReference type="Pfam" id="PF00551">
    <property type="entry name" value="Formyl_trans_N"/>
    <property type="match status" value="1"/>
</dbReference>
<dbReference type="CDD" id="cd08704">
    <property type="entry name" value="Met_tRNA_FMT_C"/>
    <property type="match status" value="1"/>
</dbReference>
<proteinExistence type="inferred from homology"/>
<name>A0A2R6Y129_9BACL</name>
<dbReference type="InterPro" id="IPR036477">
    <property type="entry name" value="Formyl_transf_N_sf"/>
</dbReference>
<dbReference type="Gene3D" id="3.10.25.10">
    <property type="entry name" value="Formyl transferase, C-terminal domain"/>
    <property type="match status" value="1"/>
</dbReference>
<dbReference type="PANTHER" id="PTHR11138">
    <property type="entry name" value="METHIONYL-TRNA FORMYLTRANSFERASE"/>
    <property type="match status" value="1"/>
</dbReference>
<evidence type="ECO:0000256" key="5">
    <source>
        <dbReference type="ARBA" id="ARBA00022679"/>
    </source>
</evidence>
<feature type="domain" description="Formyl transferase C-terminal" evidence="10">
    <location>
        <begin position="203"/>
        <end position="307"/>
    </location>
</feature>
<dbReference type="HAMAP" id="MF_00182">
    <property type="entry name" value="Formyl_trans"/>
    <property type="match status" value="1"/>
</dbReference>
<dbReference type="InterPro" id="IPR037022">
    <property type="entry name" value="Formyl_trans_C_sf"/>
</dbReference>
<dbReference type="InterPro" id="IPR005794">
    <property type="entry name" value="Fmt"/>
</dbReference>
<gene>
    <name evidence="8" type="primary">fmt</name>
    <name evidence="11" type="ORF">BSOLF_0270</name>
</gene>
<evidence type="ECO:0000313" key="12">
    <source>
        <dbReference type="Proteomes" id="UP000244338"/>
    </source>
</evidence>
<dbReference type="InterPro" id="IPR011034">
    <property type="entry name" value="Formyl_transferase-like_C_sf"/>
</dbReference>
<evidence type="ECO:0000256" key="6">
    <source>
        <dbReference type="ARBA" id="ARBA00022917"/>
    </source>
</evidence>
<dbReference type="SUPFAM" id="SSF50486">
    <property type="entry name" value="FMT C-terminal domain-like"/>
    <property type="match status" value="1"/>
</dbReference>
<dbReference type="GO" id="GO:0004479">
    <property type="term" value="F:methionyl-tRNA formyltransferase activity"/>
    <property type="evidence" value="ECO:0007669"/>
    <property type="project" value="UniProtKB-UniRule"/>
</dbReference>
<dbReference type="AlphaFoldDB" id="A0A2R6Y129"/>
<reference evidence="12" key="1">
    <citation type="journal article" date="2018" name="Sci. Rep.">
        <title>Lignite coal burning seam in the remote Altai Mountains harbors a hydrogen-driven thermophilic microbial community.</title>
        <authorList>
            <person name="Kadnikov V.V."/>
            <person name="Mardanov A.V."/>
            <person name="Ivasenko D.A."/>
            <person name="Antsiferov D.V."/>
            <person name="Beletsky A.V."/>
            <person name="Karnachuk O.V."/>
            <person name="Ravin N.V."/>
        </authorList>
    </citation>
    <scope>NUCLEOTIDE SEQUENCE [LARGE SCALE GENOMIC DNA]</scope>
</reference>
<dbReference type="Proteomes" id="UP000244338">
    <property type="component" value="Unassembled WGS sequence"/>
</dbReference>
<evidence type="ECO:0000256" key="4">
    <source>
        <dbReference type="ARBA" id="ARBA00016014"/>
    </source>
</evidence>
<feature type="domain" description="Formyl transferase N-terminal" evidence="9">
    <location>
        <begin position="1"/>
        <end position="180"/>
    </location>
</feature>
<comment type="catalytic activity">
    <reaction evidence="7 8">
        <text>L-methionyl-tRNA(fMet) + (6R)-10-formyltetrahydrofolate = N-formyl-L-methionyl-tRNA(fMet) + (6S)-5,6,7,8-tetrahydrofolate + H(+)</text>
        <dbReference type="Rhea" id="RHEA:24380"/>
        <dbReference type="Rhea" id="RHEA-COMP:9952"/>
        <dbReference type="Rhea" id="RHEA-COMP:9953"/>
        <dbReference type="ChEBI" id="CHEBI:15378"/>
        <dbReference type="ChEBI" id="CHEBI:57453"/>
        <dbReference type="ChEBI" id="CHEBI:78530"/>
        <dbReference type="ChEBI" id="CHEBI:78844"/>
        <dbReference type="ChEBI" id="CHEBI:195366"/>
        <dbReference type="EC" id="2.1.2.9"/>
    </reaction>
</comment>
<evidence type="ECO:0000313" key="11">
    <source>
        <dbReference type="EMBL" id="PTQ56381.1"/>
    </source>
</evidence>
<dbReference type="Pfam" id="PF02911">
    <property type="entry name" value="Formyl_trans_C"/>
    <property type="match status" value="1"/>
</dbReference>
<dbReference type="InterPro" id="IPR002376">
    <property type="entry name" value="Formyl_transf_N"/>
</dbReference>
<keyword evidence="5 8" id="KW-0808">Transferase</keyword>
<dbReference type="EC" id="2.1.2.9" evidence="3 8"/>
<evidence type="ECO:0000256" key="3">
    <source>
        <dbReference type="ARBA" id="ARBA00012261"/>
    </source>
</evidence>
<accession>A0A2R6Y129</accession>
<sequence length="321" mass="34977">MRILFMGTPAYALPALARLYEGGYHLALIVTQPDKPVGRKGTLTPPPVKAWALEHGLSVFQPKTLRNPDVQETLRAVKPDLIITAAYGKLLPDDVLNIPRYGALNLHASLLPLYRGAAPIQRAILDGRTETGVTLMEMVRELDAGPIIAQRTVPIAAKETTGSLTEKLAEVAADLLIEVLPEYVSGRIRSVSQNETRATYAEKLTRADEAIDLFVESVRIDRRIRALLPAPGGYITVGPAETDKVKIWAGEAVSIPPDEQSAARPGTILAIEKERVALATQDGVLWLSEVQPAGKKRMTAADWVRGRSSWKVGTVIVQKDF</sequence>
<dbReference type="GO" id="GO:0005829">
    <property type="term" value="C:cytosol"/>
    <property type="evidence" value="ECO:0007669"/>
    <property type="project" value="TreeGrafter"/>
</dbReference>
<dbReference type="InterPro" id="IPR041711">
    <property type="entry name" value="Met-tRNA-FMT_N"/>
</dbReference>
<feature type="binding site" evidence="8">
    <location>
        <begin position="109"/>
        <end position="112"/>
    </location>
    <ligand>
        <name>(6S)-5,6,7,8-tetrahydrofolate</name>
        <dbReference type="ChEBI" id="CHEBI:57453"/>
    </ligand>
</feature>
<protein>
    <recommendedName>
        <fullName evidence="4 8">Methionyl-tRNA formyltransferase</fullName>
        <ecNumber evidence="3 8">2.1.2.9</ecNumber>
    </recommendedName>
</protein>
<evidence type="ECO:0000256" key="1">
    <source>
        <dbReference type="ARBA" id="ARBA00002606"/>
    </source>
</evidence>
<dbReference type="NCBIfam" id="TIGR00460">
    <property type="entry name" value="fmt"/>
    <property type="match status" value="1"/>
</dbReference>
<evidence type="ECO:0000256" key="7">
    <source>
        <dbReference type="ARBA" id="ARBA00048558"/>
    </source>
</evidence>
<comment type="caution">
    <text evidence="11">The sequence shown here is derived from an EMBL/GenBank/DDBJ whole genome shotgun (WGS) entry which is preliminary data.</text>
</comment>
<dbReference type="InterPro" id="IPR044135">
    <property type="entry name" value="Met-tRNA-FMT_C"/>
</dbReference>
<dbReference type="Gene3D" id="3.40.50.170">
    <property type="entry name" value="Formyl transferase, N-terminal domain"/>
    <property type="match status" value="1"/>
</dbReference>
<comment type="function">
    <text evidence="1 8">Attaches a formyl group to the free amino group of methionyl-tRNA(fMet). The formyl group appears to play a dual role in the initiator identity of N-formylmethionyl-tRNA by promoting its recognition by IF2 and preventing the misappropriation of this tRNA by the elongation apparatus.</text>
</comment>